<evidence type="ECO:0000313" key="1">
    <source>
        <dbReference type="EMBL" id="NYT28188.1"/>
    </source>
</evidence>
<protein>
    <submittedName>
        <fullName evidence="1">Uncharacterized protein</fullName>
    </submittedName>
</protein>
<dbReference type="Proteomes" id="UP000568751">
    <property type="component" value="Unassembled WGS sequence"/>
</dbReference>
<organism evidence="1 2">
    <name type="scientific">Candidatus Thiodubiliella endoseptemdiera</name>
    <dbReference type="NCBI Taxonomy" id="2738886"/>
    <lineage>
        <taxon>Bacteria</taxon>
        <taxon>Pseudomonadati</taxon>
        <taxon>Pseudomonadota</taxon>
        <taxon>Gammaproteobacteria</taxon>
        <taxon>Candidatus Pseudothioglobaceae</taxon>
        <taxon>Candidatus Thiodubiliella</taxon>
    </lineage>
</organism>
<name>A0A853F3V8_9GAMM</name>
<evidence type="ECO:0000313" key="2">
    <source>
        <dbReference type="Proteomes" id="UP000568751"/>
    </source>
</evidence>
<dbReference type="AlphaFoldDB" id="A0A853F3V8"/>
<sequence>MWIFFSSPTLADIGGDGDLRRWWVRIMAPFKYYQKYRHYLTPLMKQKLR</sequence>
<accession>A0A853F3V8</accession>
<reference evidence="1 2" key="1">
    <citation type="submission" date="2020-05" db="EMBL/GenBank/DDBJ databases">
        <title>Horizontal transmission and recombination maintain forever young bacterial symbiont genomes.</title>
        <authorList>
            <person name="Russell S.L."/>
            <person name="Pepper-Tunick E."/>
            <person name="Svedberg J."/>
            <person name="Byrne A."/>
            <person name="Ruelas Castillo J."/>
            <person name="Vollmers C."/>
            <person name="Beinart R.A."/>
            <person name="Corbett-Detig R."/>
        </authorList>
    </citation>
    <scope>NUCLEOTIDE SEQUENCE [LARGE SCALE GENOMIC DNA]</scope>
    <source>
        <strain evidence="1">455</strain>
    </source>
</reference>
<proteinExistence type="predicted"/>
<dbReference type="EMBL" id="JACCHT010000002">
    <property type="protein sequence ID" value="NYT28188.1"/>
    <property type="molecule type" value="Genomic_DNA"/>
</dbReference>
<comment type="caution">
    <text evidence="1">The sequence shown here is derived from an EMBL/GenBank/DDBJ whole genome shotgun (WGS) entry which is preliminary data.</text>
</comment>
<gene>
    <name evidence="1" type="ORF">H0A76_10050</name>
</gene>